<proteinExistence type="predicted"/>
<dbReference type="EMBL" id="JADOES010000002">
    <property type="protein sequence ID" value="MBT9314064.1"/>
    <property type="molecule type" value="Genomic_DNA"/>
</dbReference>
<keyword evidence="2" id="KW-1185">Reference proteome</keyword>
<dbReference type="RefSeq" id="WP_215607134.1">
    <property type="nucleotide sequence ID" value="NZ_JADOES010000002.1"/>
</dbReference>
<accession>A0A947GG07</accession>
<gene>
    <name evidence="1" type="ORF">IXB50_01325</name>
</gene>
<reference evidence="1" key="1">
    <citation type="submission" date="2020-11" db="EMBL/GenBank/DDBJ databases">
        <authorList>
            <person name="Konstantinou D."/>
            <person name="Gkelis S."/>
            <person name="Popin R."/>
            <person name="Fewer D."/>
            <person name="Sivonen K."/>
        </authorList>
    </citation>
    <scope>NUCLEOTIDE SEQUENCE</scope>
    <source>
        <strain evidence="1">TAU-MAC 1115</strain>
    </source>
</reference>
<dbReference type="AlphaFoldDB" id="A0A947GG07"/>
<evidence type="ECO:0000313" key="2">
    <source>
        <dbReference type="Proteomes" id="UP000717364"/>
    </source>
</evidence>
<comment type="caution">
    <text evidence="1">The sequence shown here is derived from an EMBL/GenBank/DDBJ whole genome shotgun (WGS) entry which is preliminary data.</text>
</comment>
<sequence length="119" mass="13852">MVDQLTFQIDQSTKNQQISQIVESEMFRQLKAQRAMFQQLRNTKRQPVTNVLDPTQMLDSVINKRHQATEQNDVRSSQIKAFKIDIEQSTKTEQVIQIIGNVTFQNLKAQAAEFKQSRK</sequence>
<evidence type="ECO:0000313" key="1">
    <source>
        <dbReference type="EMBL" id="MBT9314064.1"/>
    </source>
</evidence>
<protein>
    <submittedName>
        <fullName evidence="1">Uncharacterized protein</fullName>
    </submittedName>
</protein>
<dbReference type="Proteomes" id="UP000717364">
    <property type="component" value="Unassembled WGS sequence"/>
</dbReference>
<organism evidence="1 2">
    <name type="scientific">Leptothoe spongobia TAU-MAC 1115</name>
    <dbReference type="NCBI Taxonomy" id="1967444"/>
    <lineage>
        <taxon>Bacteria</taxon>
        <taxon>Bacillati</taxon>
        <taxon>Cyanobacteriota</taxon>
        <taxon>Cyanophyceae</taxon>
        <taxon>Nodosilineales</taxon>
        <taxon>Cymatolegaceae</taxon>
        <taxon>Leptothoe</taxon>
        <taxon>Leptothoe spongobia</taxon>
    </lineage>
</organism>
<reference evidence="1" key="2">
    <citation type="journal article" date="2021" name="Mar. Drugs">
        <title>Genome Reduction and Secondary Metabolism of the Marine Sponge-Associated Cyanobacterium Leptothoe.</title>
        <authorList>
            <person name="Konstantinou D."/>
            <person name="Popin R.V."/>
            <person name="Fewer D.P."/>
            <person name="Sivonen K."/>
            <person name="Gkelis S."/>
        </authorList>
    </citation>
    <scope>NUCLEOTIDE SEQUENCE</scope>
    <source>
        <strain evidence="1">TAU-MAC 1115</strain>
    </source>
</reference>
<name>A0A947GG07_9CYAN</name>